<evidence type="ECO:0000256" key="3">
    <source>
        <dbReference type="ARBA" id="ARBA00023136"/>
    </source>
</evidence>
<reference evidence="7" key="1">
    <citation type="journal article" date="2023" name="Nat. Microbiol.">
        <title>Babesia duncani multi-omics identifies virulence factors and drug targets.</title>
        <authorList>
            <person name="Singh P."/>
            <person name="Lonardi S."/>
            <person name="Liang Q."/>
            <person name="Vydyam P."/>
            <person name="Khabirova E."/>
            <person name="Fang T."/>
            <person name="Gihaz S."/>
            <person name="Thekkiniath J."/>
            <person name="Munshi M."/>
            <person name="Abel S."/>
            <person name="Ciampossin L."/>
            <person name="Batugedara G."/>
            <person name="Gupta M."/>
            <person name="Lu X.M."/>
            <person name="Lenz T."/>
            <person name="Chakravarty S."/>
            <person name="Cornillot E."/>
            <person name="Hu Y."/>
            <person name="Ma W."/>
            <person name="Gonzalez L.M."/>
            <person name="Sanchez S."/>
            <person name="Estrada K."/>
            <person name="Sanchez-Flores A."/>
            <person name="Montero E."/>
            <person name="Harb O.S."/>
            <person name="Le Roch K.G."/>
            <person name="Mamoun C.B."/>
        </authorList>
    </citation>
    <scope>NUCLEOTIDE SEQUENCE</scope>
    <source>
        <strain evidence="7">WA1</strain>
    </source>
</reference>
<evidence type="ECO:0000256" key="4">
    <source>
        <dbReference type="ARBA" id="ARBA00023288"/>
    </source>
</evidence>
<dbReference type="Pfam" id="PF02991">
    <property type="entry name" value="ATG8"/>
    <property type="match status" value="1"/>
</dbReference>
<dbReference type="RefSeq" id="XP_067803440.1">
    <property type="nucleotide sequence ID" value="XM_067946876.1"/>
</dbReference>
<evidence type="ECO:0000256" key="6">
    <source>
        <dbReference type="RuleBase" id="RU004384"/>
    </source>
</evidence>
<dbReference type="EMBL" id="JALLKP010000002">
    <property type="protein sequence ID" value="KAK2196598.1"/>
    <property type="molecule type" value="Genomic_DNA"/>
</dbReference>
<dbReference type="GO" id="GO:0006914">
    <property type="term" value="P:autophagy"/>
    <property type="evidence" value="ECO:0007669"/>
    <property type="project" value="UniProtKB-KW"/>
</dbReference>
<dbReference type="AlphaFoldDB" id="A0AAD9UP01"/>
<keyword evidence="8" id="KW-1185">Reference proteome</keyword>
<evidence type="ECO:0000256" key="5">
    <source>
        <dbReference type="PIRSR" id="PIRSR604241-50"/>
    </source>
</evidence>
<evidence type="ECO:0000313" key="8">
    <source>
        <dbReference type="Proteomes" id="UP001214638"/>
    </source>
</evidence>
<gene>
    <name evidence="7" type="ORF">BdWA1_001846</name>
</gene>
<dbReference type="GeneID" id="94336144"/>
<dbReference type="InterPro" id="IPR029071">
    <property type="entry name" value="Ubiquitin-like_domsf"/>
</dbReference>
<dbReference type="InterPro" id="IPR004241">
    <property type="entry name" value="Atg8-like"/>
</dbReference>
<organism evidence="7 8">
    <name type="scientific">Babesia duncani</name>
    <dbReference type="NCBI Taxonomy" id="323732"/>
    <lineage>
        <taxon>Eukaryota</taxon>
        <taxon>Sar</taxon>
        <taxon>Alveolata</taxon>
        <taxon>Apicomplexa</taxon>
        <taxon>Aconoidasida</taxon>
        <taxon>Piroplasmida</taxon>
        <taxon>Babesiidae</taxon>
        <taxon>Babesia</taxon>
    </lineage>
</organism>
<dbReference type="PANTHER" id="PTHR10969">
    <property type="entry name" value="MICROTUBULE-ASSOCIATED PROTEINS 1A/1B LIGHT CHAIN 3-RELATED"/>
    <property type="match status" value="1"/>
</dbReference>
<evidence type="ECO:0000256" key="1">
    <source>
        <dbReference type="ARBA" id="ARBA00004370"/>
    </source>
</evidence>
<dbReference type="KEGG" id="bdw:94336144"/>
<dbReference type="Gene3D" id="3.10.20.90">
    <property type="entry name" value="Phosphatidylinositol 3-kinase Catalytic Subunit, Chain A, domain 1"/>
    <property type="match status" value="1"/>
</dbReference>
<dbReference type="SUPFAM" id="SSF54236">
    <property type="entry name" value="Ubiquitin-like"/>
    <property type="match status" value="1"/>
</dbReference>
<keyword evidence="6" id="KW-0072">Autophagy</keyword>
<protein>
    <recommendedName>
        <fullName evidence="6">Autophagy-related protein</fullName>
    </recommendedName>
</protein>
<feature type="lipid moiety-binding region" description="Phosphatidylserine amidated glycine; alternate" evidence="5">
    <location>
        <position position="124"/>
    </location>
</feature>
<comment type="similarity">
    <text evidence="2 6">Belongs to the ATG8 family.</text>
</comment>
<keyword evidence="3" id="KW-0472">Membrane</keyword>
<dbReference type="Proteomes" id="UP001214638">
    <property type="component" value="Unassembled WGS sequence"/>
</dbReference>
<dbReference type="GO" id="GO:0016020">
    <property type="term" value="C:membrane"/>
    <property type="evidence" value="ECO:0007669"/>
    <property type="project" value="UniProtKB-SubCell"/>
</dbReference>
<proteinExistence type="inferred from homology"/>
<keyword evidence="4 5" id="KW-0449">Lipoprotein</keyword>
<sequence>MATFSEDEYAEPTERQTEVMRLRAKFNDRIPVICTPMKNNLNGTCSKFLVPDNMMYGEFKYVLQKHLYCQINTSLNRSDHNTTLYLYVDNKVPKIATLMEDLYRKFSASDGILYMSYSNENALG</sequence>
<evidence type="ECO:0000313" key="7">
    <source>
        <dbReference type="EMBL" id="KAK2196598.1"/>
    </source>
</evidence>
<accession>A0AAD9UP01</accession>
<evidence type="ECO:0000256" key="2">
    <source>
        <dbReference type="ARBA" id="ARBA00007293"/>
    </source>
</evidence>
<comment type="subcellular location">
    <subcellularLocation>
        <location evidence="1">Membrane</location>
    </subcellularLocation>
</comment>
<name>A0AAD9UP01_9APIC</name>
<comment type="caution">
    <text evidence="7">The sequence shown here is derived from an EMBL/GenBank/DDBJ whole genome shotgun (WGS) entry which is preliminary data.</text>
</comment>